<dbReference type="InterPro" id="IPR058464">
    <property type="entry name" value="DUF8151"/>
</dbReference>
<protein>
    <recommendedName>
        <fullName evidence="2">DUF8151 domain-containing protein</fullName>
    </recommendedName>
</protein>
<organism evidence="3 4">
    <name type="scientific">Natronorubrum bangense</name>
    <dbReference type="NCBI Taxonomy" id="61858"/>
    <lineage>
        <taxon>Archaea</taxon>
        <taxon>Methanobacteriati</taxon>
        <taxon>Methanobacteriota</taxon>
        <taxon>Stenosarchaea group</taxon>
        <taxon>Halobacteria</taxon>
        <taxon>Halobacteriales</taxon>
        <taxon>Natrialbaceae</taxon>
        <taxon>Natronorubrum</taxon>
    </lineage>
</organism>
<keyword evidence="1" id="KW-0472">Membrane</keyword>
<proteinExistence type="predicted"/>
<dbReference type="RefSeq" id="WP_006065276.1">
    <property type="nucleotide sequence ID" value="NZ_CP031305.1"/>
</dbReference>
<sequence length="78" mass="8093">MDSAPPEILAELLPLVVYTILGGALTAGGLAVEYASLQHFGSGEAMVGIWLAAIGMVMLYAGLYGIGYQKLFASVRSS</sequence>
<keyword evidence="1" id="KW-1133">Transmembrane helix</keyword>
<evidence type="ECO:0000313" key="3">
    <source>
        <dbReference type="EMBL" id="QCC54315.1"/>
    </source>
</evidence>
<name>A0A4D6HLE4_9EURY</name>
<dbReference type="GeneID" id="39851056"/>
<evidence type="ECO:0000256" key="1">
    <source>
        <dbReference type="SAM" id="Phobius"/>
    </source>
</evidence>
<gene>
    <name evidence="3" type="ORF">DV706_07325</name>
</gene>
<keyword evidence="1" id="KW-0812">Transmembrane</keyword>
<evidence type="ECO:0000259" key="2">
    <source>
        <dbReference type="Pfam" id="PF26478"/>
    </source>
</evidence>
<dbReference type="EMBL" id="CP031305">
    <property type="protein sequence ID" value="QCC54315.1"/>
    <property type="molecule type" value="Genomic_DNA"/>
</dbReference>
<accession>A0A4D6HLE4</accession>
<feature type="domain" description="DUF8151" evidence="2">
    <location>
        <begin position="1"/>
        <end position="76"/>
    </location>
</feature>
<feature type="transmembrane region" description="Helical" evidence="1">
    <location>
        <begin position="47"/>
        <end position="66"/>
    </location>
</feature>
<dbReference type="AlphaFoldDB" id="A0A4D6HLE4"/>
<dbReference type="Proteomes" id="UP000296822">
    <property type="component" value="Chromosome"/>
</dbReference>
<feature type="transmembrane region" description="Helical" evidence="1">
    <location>
        <begin position="12"/>
        <end position="35"/>
    </location>
</feature>
<evidence type="ECO:0000313" key="4">
    <source>
        <dbReference type="Proteomes" id="UP000296822"/>
    </source>
</evidence>
<dbReference type="Pfam" id="PF26478">
    <property type="entry name" value="DUF8151"/>
    <property type="match status" value="1"/>
</dbReference>
<reference evidence="3 4" key="1">
    <citation type="journal article" date="2019" name="Nat. Commun.">
        <title>A new type of DNA phosphorothioation-based antiviral system in archaea.</title>
        <authorList>
            <person name="Xiong L."/>
            <person name="Liu S."/>
            <person name="Chen S."/>
            <person name="Xiao Y."/>
            <person name="Zhu B."/>
            <person name="Gao Y."/>
            <person name="Zhang Y."/>
            <person name="Chen B."/>
            <person name="Luo J."/>
            <person name="Deng Z."/>
            <person name="Chen X."/>
            <person name="Wang L."/>
            <person name="Chen S."/>
        </authorList>
    </citation>
    <scope>NUCLEOTIDE SEQUENCE [LARGE SCALE GENOMIC DNA]</scope>
    <source>
        <strain evidence="3 4">JCM 10635</strain>
    </source>
</reference>
<dbReference type="KEGG" id="nbg:DV706_07325"/>